<dbReference type="GO" id="GO:0003777">
    <property type="term" value="F:microtubule motor activity"/>
    <property type="evidence" value="ECO:0007669"/>
    <property type="project" value="InterPro"/>
</dbReference>
<dbReference type="GO" id="GO:0035371">
    <property type="term" value="C:microtubule plus-end"/>
    <property type="evidence" value="ECO:0007669"/>
    <property type="project" value="Ensembl"/>
</dbReference>
<evidence type="ECO:0000256" key="8">
    <source>
        <dbReference type="ARBA" id="ARBA00023175"/>
    </source>
</evidence>
<dbReference type="SMART" id="SM00129">
    <property type="entry name" value="KISc"/>
    <property type="match status" value="1"/>
</dbReference>
<dbReference type="GeneTree" id="ENSGT00940000161200"/>
<evidence type="ECO:0000259" key="14">
    <source>
        <dbReference type="PROSITE" id="PS50067"/>
    </source>
</evidence>
<dbReference type="InterPro" id="IPR019821">
    <property type="entry name" value="Kinesin_motor_CS"/>
</dbReference>
<feature type="region of interest" description="Disordered" evidence="13">
    <location>
        <begin position="603"/>
        <end position="660"/>
    </location>
</feature>
<evidence type="ECO:0000256" key="6">
    <source>
        <dbReference type="ARBA" id="ARBA00022840"/>
    </source>
</evidence>
<dbReference type="InterPro" id="IPR027640">
    <property type="entry name" value="Kinesin-like_fam"/>
</dbReference>
<evidence type="ECO:0000313" key="15">
    <source>
        <dbReference type="Ensembl" id="ENSABRP00000013960.1"/>
    </source>
</evidence>
<dbReference type="GO" id="GO:0008017">
    <property type="term" value="F:microtubule binding"/>
    <property type="evidence" value="ECO:0007669"/>
    <property type="project" value="InterPro"/>
</dbReference>
<keyword evidence="10" id="KW-0539">Nucleus</keyword>
<evidence type="ECO:0000256" key="5">
    <source>
        <dbReference type="ARBA" id="ARBA00022741"/>
    </source>
</evidence>
<comment type="subcellular location">
    <subcellularLocation>
        <location evidence="2">Cytoplasm</location>
        <location evidence="2">Cytoskeleton</location>
    </subcellularLocation>
    <subcellularLocation>
        <location evidence="1">Nucleus</location>
    </subcellularLocation>
</comment>
<feature type="binding site" evidence="11">
    <location>
        <begin position="110"/>
        <end position="117"/>
    </location>
    <ligand>
        <name>ATP</name>
        <dbReference type="ChEBI" id="CHEBI:30616"/>
    </ligand>
</feature>
<feature type="compositionally biased region" description="Low complexity" evidence="13">
    <location>
        <begin position="569"/>
        <end position="578"/>
    </location>
</feature>
<dbReference type="PROSITE" id="PS50067">
    <property type="entry name" value="KINESIN_MOTOR_2"/>
    <property type="match status" value="1"/>
</dbReference>
<evidence type="ECO:0000256" key="3">
    <source>
        <dbReference type="ARBA" id="ARBA00022490"/>
    </source>
</evidence>
<evidence type="ECO:0000313" key="16">
    <source>
        <dbReference type="Proteomes" id="UP000694426"/>
    </source>
</evidence>
<dbReference type="Ensembl" id="ENSABRT00000019951.1">
    <property type="protein sequence ID" value="ENSABRP00000013960.1"/>
    <property type="gene ID" value="ENSABRG00000012401.1"/>
</dbReference>
<keyword evidence="4 12" id="KW-0493">Microtubule</keyword>
<keyword evidence="8 11" id="KW-0505">Motor protein</keyword>
<keyword evidence="7" id="KW-0175">Coiled coil</keyword>
<keyword evidence="3" id="KW-0963">Cytoplasm</keyword>
<dbReference type="GO" id="GO:0005829">
    <property type="term" value="C:cytosol"/>
    <property type="evidence" value="ECO:0007669"/>
    <property type="project" value="Ensembl"/>
</dbReference>
<feature type="region of interest" description="Disordered" evidence="13">
    <location>
        <begin position="806"/>
        <end position="834"/>
    </location>
</feature>
<keyword evidence="16" id="KW-1185">Reference proteome</keyword>
<keyword evidence="9" id="KW-0206">Cytoskeleton</keyword>
<evidence type="ECO:0000256" key="1">
    <source>
        <dbReference type="ARBA" id="ARBA00004123"/>
    </source>
</evidence>
<evidence type="ECO:0000256" key="4">
    <source>
        <dbReference type="ARBA" id="ARBA00022701"/>
    </source>
</evidence>
<dbReference type="GO" id="GO:0005524">
    <property type="term" value="F:ATP binding"/>
    <property type="evidence" value="ECO:0007669"/>
    <property type="project" value="UniProtKB-UniRule"/>
</dbReference>
<protein>
    <recommendedName>
        <fullName evidence="12">Kinesin-like protein</fullName>
    </recommendedName>
</protein>
<dbReference type="GO" id="GO:0007019">
    <property type="term" value="P:microtubule depolymerization"/>
    <property type="evidence" value="ECO:0007669"/>
    <property type="project" value="Ensembl"/>
</dbReference>
<feature type="region of interest" description="Disordered" evidence="13">
    <location>
        <begin position="544"/>
        <end position="582"/>
    </location>
</feature>
<dbReference type="Pfam" id="PF00225">
    <property type="entry name" value="Kinesin"/>
    <property type="match status" value="1"/>
</dbReference>
<evidence type="ECO:0000256" key="12">
    <source>
        <dbReference type="RuleBase" id="RU000394"/>
    </source>
</evidence>
<dbReference type="InterPro" id="IPR036961">
    <property type="entry name" value="Kinesin_motor_dom_sf"/>
</dbReference>
<evidence type="ECO:0000256" key="7">
    <source>
        <dbReference type="ARBA" id="ARBA00023054"/>
    </source>
</evidence>
<gene>
    <name evidence="15" type="primary">KIF18B</name>
</gene>
<comment type="similarity">
    <text evidence="11 12">Belongs to the TRAFAC class myosin-kinesin ATPase superfamily. Kinesin family.</text>
</comment>
<evidence type="ECO:0000256" key="10">
    <source>
        <dbReference type="ARBA" id="ARBA00023242"/>
    </source>
</evidence>
<reference evidence="15" key="1">
    <citation type="submission" date="2025-08" db="UniProtKB">
        <authorList>
            <consortium name="Ensembl"/>
        </authorList>
    </citation>
    <scope>IDENTIFICATION</scope>
</reference>
<dbReference type="GO" id="GO:0051302">
    <property type="term" value="P:regulation of cell division"/>
    <property type="evidence" value="ECO:0007669"/>
    <property type="project" value="Ensembl"/>
</dbReference>
<dbReference type="InterPro" id="IPR027417">
    <property type="entry name" value="P-loop_NTPase"/>
</dbReference>
<dbReference type="Proteomes" id="UP000694426">
    <property type="component" value="Unplaced"/>
</dbReference>
<feature type="compositionally biased region" description="Low complexity" evidence="13">
    <location>
        <begin position="442"/>
        <end position="453"/>
    </location>
</feature>
<dbReference type="FunFam" id="3.40.850.10:FF:000027">
    <property type="entry name" value="Kinesin-like protein"/>
    <property type="match status" value="1"/>
</dbReference>
<dbReference type="GO" id="GO:0019894">
    <property type="term" value="F:kinesin binding"/>
    <property type="evidence" value="ECO:0007669"/>
    <property type="project" value="Ensembl"/>
</dbReference>
<evidence type="ECO:0000256" key="11">
    <source>
        <dbReference type="PROSITE-ProRule" id="PRU00283"/>
    </source>
</evidence>
<evidence type="ECO:0000256" key="2">
    <source>
        <dbReference type="ARBA" id="ARBA00004245"/>
    </source>
</evidence>
<dbReference type="GO" id="GO:0000278">
    <property type="term" value="P:mitotic cell cycle"/>
    <property type="evidence" value="ECO:0007669"/>
    <property type="project" value="Ensembl"/>
</dbReference>
<sequence length="858" mass="92656">MALESPPEEGTVAVVVRVRPPTACERERAAHTVLHVVDQHILVFDPEEPSGPPGAALPGRGAKNRGKDLKFVFDRVFGEGATQEEVFQHTTREVLDSVLNGYNCSVFAYGATGAGKTYTMLGSEQSPGIMYLTMVELYKRIEARKDEKSCEVLVSYQEVYNEQIHDLLEPKGPLAIREDPEKGVVVQGLSFHQPKSAEQLLEMLANGNKNRTQHPTDANASSSRSHAVFQIYVKQQDRVVGLTQDLQVSKMSLIDLAGSERASVTNTRGERLREGANINRSLLALINVINALADAKSKKTHIPYRDSKLTRLLKDSIGGNCRTIMIAAVSPSALAYEDTYNTLKYANRAKEIKLSLKSNVLSLDCHISKYPVICEQLKAEVADLRAKLRAYEDAARDAEKQPPAPLAAPSWSPAGLPRLEEAVPETCSALGVHGMGDGGQQELGAGQAAQPQLELEEEAPEETPLRSPRATDGTDLQPGTRKPSCLLQSLSSSQTETLVAAILSVARKQYSLLKAANLLTPDMVSEFEQLERLVHQEAGASLEQAPLLNGSADTHGATPAQRTRRGCDARAAATMPAAEPSVPVTRAAVQRLQQLAPLSSPALAAPGLVRKRRRSETSSASRRETPHSLKIRAKRQRQSSPLGLRKGSRREPEAPEAMQSLRTPCFKDAKSSQLLSSCTPRISPLTVTKRCTSLMTSAAQNYCTPTVLAGHDLNKTFDLFEDSISPDVAKPDTFNLPEFPSCENAQCLSDKQGGPFVPSASVPVFAMRGSSIPKPSSVSKASARKWGRAVSTASCSLGGLPSRIAQLSSSSQRSAQPLRIPEHPQAGLGWKGKHSAKELTARGSAYPAPTLQAPKLLC</sequence>
<organism evidence="15 16">
    <name type="scientific">Anser brachyrhynchus</name>
    <name type="common">Pink-footed goose</name>
    <dbReference type="NCBI Taxonomy" id="132585"/>
    <lineage>
        <taxon>Eukaryota</taxon>
        <taxon>Metazoa</taxon>
        <taxon>Chordata</taxon>
        <taxon>Craniata</taxon>
        <taxon>Vertebrata</taxon>
        <taxon>Euteleostomi</taxon>
        <taxon>Archelosauria</taxon>
        <taxon>Archosauria</taxon>
        <taxon>Dinosauria</taxon>
        <taxon>Saurischia</taxon>
        <taxon>Theropoda</taxon>
        <taxon>Coelurosauria</taxon>
        <taxon>Aves</taxon>
        <taxon>Neognathae</taxon>
        <taxon>Galloanserae</taxon>
        <taxon>Anseriformes</taxon>
        <taxon>Anatidae</taxon>
        <taxon>Anserinae</taxon>
        <taxon>Anser</taxon>
    </lineage>
</organism>
<keyword evidence="5 11" id="KW-0547">Nucleotide-binding</keyword>
<dbReference type="PRINTS" id="PR00380">
    <property type="entry name" value="KINESINHEAVY"/>
</dbReference>
<feature type="region of interest" description="Disordered" evidence="13">
    <location>
        <begin position="429"/>
        <end position="485"/>
    </location>
</feature>
<proteinExistence type="inferred from homology"/>
<dbReference type="AlphaFoldDB" id="A0A8B9C419"/>
<dbReference type="CDD" id="cd01370">
    <property type="entry name" value="KISc_KIP3_like"/>
    <property type="match status" value="1"/>
</dbReference>
<dbReference type="SUPFAM" id="SSF52540">
    <property type="entry name" value="P-loop containing nucleoside triphosphate hydrolases"/>
    <property type="match status" value="1"/>
</dbReference>
<feature type="region of interest" description="Disordered" evidence="13">
    <location>
        <begin position="395"/>
        <end position="415"/>
    </location>
</feature>
<dbReference type="GO" id="GO:0000235">
    <property type="term" value="C:astral microtubule"/>
    <property type="evidence" value="ECO:0007669"/>
    <property type="project" value="Ensembl"/>
</dbReference>
<feature type="domain" description="Kinesin motor" evidence="14">
    <location>
        <begin position="11"/>
        <end position="352"/>
    </location>
</feature>
<evidence type="ECO:0000256" key="13">
    <source>
        <dbReference type="SAM" id="MobiDB-lite"/>
    </source>
</evidence>
<dbReference type="PROSITE" id="PS00411">
    <property type="entry name" value="KINESIN_MOTOR_1"/>
    <property type="match status" value="1"/>
</dbReference>
<dbReference type="PANTHER" id="PTHR47968">
    <property type="entry name" value="CENTROMERE PROTEIN E"/>
    <property type="match status" value="1"/>
</dbReference>
<reference evidence="15" key="2">
    <citation type="submission" date="2025-09" db="UniProtKB">
        <authorList>
            <consortium name="Ensembl"/>
        </authorList>
    </citation>
    <scope>IDENTIFICATION</scope>
</reference>
<feature type="compositionally biased region" description="Low complexity" evidence="13">
    <location>
        <begin position="806"/>
        <end position="819"/>
    </location>
</feature>
<accession>A0A8B9C419</accession>
<dbReference type="Gene3D" id="3.40.850.10">
    <property type="entry name" value="Kinesin motor domain"/>
    <property type="match status" value="1"/>
</dbReference>
<dbReference type="PANTHER" id="PTHR47968:SF71">
    <property type="entry name" value="KINESIN-LIKE PROTEIN"/>
    <property type="match status" value="1"/>
</dbReference>
<dbReference type="GO" id="GO:0005730">
    <property type="term" value="C:nucleolus"/>
    <property type="evidence" value="ECO:0007669"/>
    <property type="project" value="Ensembl"/>
</dbReference>
<evidence type="ECO:0000256" key="9">
    <source>
        <dbReference type="ARBA" id="ARBA00023212"/>
    </source>
</evidence>
<dbReference type="GO" id="GO:0007018">
    <property type="term" value="P:microtubule-based movement"/>
    <property type="evidence" value="ECO:0007669"/>
    <property type="project" value="InterPro"/>
</dbReference>
<name>A0A8B9C419_9AVES</name>
<dbReference type="GO" id="GO:0016604">
    <property type="term" value="C:nuclear body"/>
    <property type="evidence" value="ECO:0007669"/>
    <property type="project" value="Ensembl"/>
</dbReference>
<keyword evidence="6 11" id="KW-0067">ATP-binding</keyword>
<dbReference type="InterPro" id="IPR001752">
    <property type="entry name" value="Kinesin_motor_dom"/>
</dbReference>